<gene>
    <name evidence="1" type="ORF">CALMAC_LOCUS3087</name>
</gene>
<organism evidence="1 2">
    <name type="scientific">Callosobruchus maculatus</name>
    <name type="common">Southern cowpea weevil</name>
    <name type="synonym">Pulse bruchid</name>
    <dbReference type="NCBI Taxonomy" id="64391"/>
    <lineage>
        <taxon>Eukaryota</taxon>
        <taxon>Metazoa</taxon>
        <taxon>Ecdysozoa</taxon>
        <taxon>Arthropoda</taxon>
        <taxon>Hexapoda</taxon>
        <taxon>Insecta</taxon>
        <taxon>Pterygota</taxon>
        <taxon>Neoptera</taxon>
        <taxon>Endopterygota</taxon>
        <taxon>Coleoptera</taxon>
        <taxon>Polyphaga</taxon>
        <taxon>Cucujiformia</taxon>
        <taxon>Chrysomeloidea</taxon>
        <taxon>Chrysomelidae</taxon>
        <taxon>Bruchinae</taxon>
        <taxon>Bruchini</taxon>
        <taxon>Callosobruchus</taxon>
    </lineage>
</organism>
<keyword evidence="2" id="KW-1185">Reference proteome</keyword>
<name>A0A653BRB8_CALMS</name>
<accession>A0A653BRB8</accession>
<evidence type="ECO:0000313" key="2">
    <source>
        <dbReference type="Proteomes" id="UP000410492"/>
    </source>
</evidence>
<protein>
    <submittedName>
        <fullName evidence="1">Uncharacterized protein</fullName>
    </submittedName>
</protein>
<sequence length="48" mass="5548">MTTRDMCIMPAPKLTVLYAIPKLTTICHHQNWSYVSTKTDCTICHHQN</sequence>
<dbReference type="AlphaFoldDB" id="A0A653BRB8"/>
<dbReference type="Proteomes" id="UP000410492">
    <property type="component" value="Unassembled WGS sequence"/>
</dbReference>
<dbReference type="EMBL" id="CAACVG010004045">
    <property type="protein sequence ID" value="VEN38060.1"/>
    <property type="molecule type" value="Genomic_DNA"/>
</dbReference>
<proteinExistence type="predicted"/>
<evidence type="ECO:0000313" key="1">
    <source>
        <dbReference type="EMBL" id="VEN38060.1"/>
    </source>
</evidence>
<dbReference type="OrthoDB" id="428111at2759"/>
<reference evidence="1 2" key="1">
    <citation type="submission" date="2019-01" db="EMBL/GenBank/DDBJ databases">
        <authorList>
            <person name="Sayadi A."/>
        </authorList>
    </citation>
    <scope>NUCLEOTIDE SEQUENCE [LARGE SCALE GENOMIC DNA]</scope>
</reference>